<dbReference type="InterPro" id="IPR036770">
    <property type="entry name" value="Ankyrin_rpt-contain_sf"/>
</dbReference>
<reference evidence="4 5" key="1">
    <citation type="journal article" date="2013" name="PLoS Genet.">
        <title>The genome and development-dependent transcriptomes of Pyronema confluens: a window into fungal evolution.</title>
        <authorList>
            <person name="Traeger S."/>
            <person name="Altegoer F."/>
            <person name="Freitag M."/>
            <person name="Gabaldon T."/>
            <person name="Kempken F."/>
            <person name="Kumar A."/>
            <person name="Marcet-Houben M."/>
            <person name="Poggeler S."/>
            <person name="Stajich J.E."/>
            <person name="Nowrousian M."/>
        </authorList>
    </citation>
    <scope>NUCLEOTIDE SEQUENCE [LARGE SCALE GENOMIC DNA]</scope>
    <source>
        <strain evidence="5">CBS 100304</strain>
        <tissue evidence="4">Vegetative mycelium</tissue>
    </source>
</reference>
<dbReference type="PANTHER" id="PTHR24198:SF165">
    <property type="entry name" value="ANKYRIN REPEAT-CONTAINING PROTEIN-RELATED"/>
    <property type="match status" value="1"/>
</dbReference>
<dbReference type="SMART" id="SM00248">
    <property type="entry name" value="ANK"/>
    <property type="match status" value="8"/>
</dbReference>
<dbReference type="STRING" id="1076935.U4L3T6"/>
<gene>
    <name evidence="4" type="ORF">PCON_09953</name>
</gene>
<feature type="repeat" description="ANK" evidence="3">
    <location>
        <begin position="262"/>
        <end position="294"/>
    </location>
</feature>
<evidence type="ECO:0000313" key="4">
    <source>
        <dbReference type="EMBL" id="CCX10359.1"/>
    </source>
</evidence>
<dbReference type="InterPro" id="IPR002110">
    <property type="entry name" value="Ankyrin_rpt"/>
</dbReference>
<keyword evidence="1" id="KW-0677">Repeat</keyword>
<sequence length="464" mass="52184">MNSVGTPSTVWVPLCLKTTSDKCPALWAIRMIEPTTLSHFLSHGLSPNLECGPYFDEYRDDPWNLLTVAIFHRRDDMMRILLEVGADFRTPKDWPYQFSTPLHLAIQLPKYEPFTRVSFLKVVEVLLEHGILYGTVGQDVNARVGWDEEQTAIIHLASTPQEDGAAIADLLLAHGAYVEDVSDHERPLTLAIAAPFPEIVERLVTNGADANYSDAIDFRPLNFAFLLDYDADPNIRDADGNTPLNYLLNSSGGDIWSGENDHDFPLLHLAAQHGDVEVVRCLLRNGADVNRTDHMGFTAMHWATYRHRIGVLVALGDKVDWNLPCNMFGVKYGYTPLHMVFWENPGLEKCTKPNYQECVNIIAGIHGANLNVVSVDESSSLTLALARMNPSAPSTPEDMLKFIDVAEAAKMMMHLGADRTLGYSPPSESTRLAILDQKTWMQWKSLRKEWQMRANEKRMQKTHI</sequence>
<dbReference type="OrthoDB" id="366390at2759"/>
<evidence type="ECO:0000256" key="3">
    <source>
        <dbReference type="PROSITE-ProRule" id="PRU00023"/>
    </source>
</evidence>
<name>U4L3T6_PYROM</name>
<dbReference type="PROSITE" id="PS50088">
    <property type="entry name" value="ANK_REPEAT"/>
    <property type="match status" value="2"/>
</dbReference>
<protein>
    <submittedName>
        <fullName evidence="4">Similar to Tankyrase-2 acc. no. Q3UES3</fullName>
    </submittedName>
</protein>
<dbReference type="AlphaFoldDB" id="U4L3T6"/>
<dbReference type="eggNOG" id="KOG4177">
    <property type="taxonomic scope" value="Eukaryota"/>
</dbReference>
<dbReference type="PROSITE" id="PS50297">
    <property type="entry name" value="ANK_REP_REGION"/>
    <property type="match status" value="1"/>
</dbReference>
<keyword evidence="5" id="KW-1185">Reference proteome</keyword>
<organism evidence="4 5">
    <name type="scientific">Pyronema omphalodes (strain CBS 100304)</name>
    <name type="common">Pyronema confluens</name>
    <dbReference type="NCBI Taxonomy" id="1076935"/>
    <lineage>
        <taxon>Eukaryota</taxon>
        <taxon>Fungi</taxon>
        <taxon>Dikarya</taxon>
        <taxon>Ascomycota</taxon>
        <taxon>Pezizomycotina</taxon>
        <taxon>Pezizomycetes</taxon>
        <taxon>Pezizales</taxon>
        <taxon>Pyronemataceae</taxon>
        <taxon>Pyronema</taxon>
    </lineage>
</organism>
<proteinExistence type="predicted"/>
<dbReference type="Gene3D" id="1.25.40.20">
    <property type="entry name" value="Ankyrin repeat-containing domain"/>
    <property type="match status" value="2"/>
</dbReference>
<evidence type="ECO:0000256" key="2">
    <source>
        <dbReference type="ARBA" id="ARBA00023043"/>
    </source>
</evidence>
<keyword evidence="2 3" id="KW-0040">ANK repeat</keyword>
<feature type="repeat" description="ANK" evidence="3">
    <location>
        <begin position="183"/>
        <end position="215"/>
    </location>
</feature>
<dbReference type="PANTHER" id="PTHR24198">
    <property type="entry name" value="ANKYRIN REPEAT AND PROTEIN KINASE DOMAIN-CONTAINING PROTEIN"/>
    <property type="match status" value="1"/>
</dbReference>
<evidence type="ECO:0000313" key="5">
    <source>
        <dbReference type="Proteomes" id="UP000018144"/>
    </source>
</evidence>
<dbReference type="SUPFAM" id="SSF48403">
    <property type="entry name" value="Ankyrin repeat"/>
    <property type="match status" value="1"/>
</dbReference>
<dbReference type="EMBL" id="HF935536">
    <property type="protein sequence ID" value="CCX10359.1"/>
    <property type="molecule type" value="Genomic_DNA"/>
</dbReference>
<dbReference type="Pfam" id="PF12796">
    <property type="entry name" value="Ank_2"/>
    <property type="match status" value="1"/>
</dbReference>
<evidence type="ECO:0000256" key="1">
    <source>
        <dbReference type="ARBA" id="ARBA00022737"/>
    </source>
</evidence>
<dbReference type="Proteomes" id="UP000018144">
    <property type="component" value="Unassembled WGS sequence"/>
</dbReference>
<accession>U4L3T6</accession>